<dbReference type="SUPFAM" id="SSF52540">
    <property type="entry name" value="P-loop containing nucleoside triphosphate hydrolases"/>
    <property type="match status" value="1"/>
</dbReference>
<accession>A0A9D9D9N9</accession>
<dbReference type="AlphaFoldDB" id="A0A9D9D9N9"/>
<gene>
    <name evidence="8" type="ORF">IAC78_00840</name>
</gene>
<comment type="caution">
    <text evidence="8">The sequence shown here is derived from an EMBL/GenBank/DDBJ whole genome shotgun (WGS) entry which is preliminary data.</text>
</comment>
<dbReference type="Proteomes" id="UP000823629">
    <property type="component" value="Unassembled WGS sequence"/>
</dbReference>
<keyword evidence="2" id="KW-1003">Cell membrane</keyword>
<evidence type="ECO:0000256" key="1">
    <source>
        <dbReference type="ARBA" id="ARBA00022448"/>
    </source>
</evidence>
<evidence type="ECO:0000313" key="8">
    <source>
        <dbReference type="EMBL" id="MBO8414016.1"/>
    </source>
</evidence>
<dbReference type="InterPro" id="IPR003593">
    <property type="entry name" value="AAA+_ATPase"/>
</dbReference>
<keyword evidence="6" id="KW-0472">Membrane</keyword>
<feature type="domain" description="ABC transporter" evidence="7">
    <location>
        <begin position="6"/>
        <end position="256"/>
    </location>
</feature>
<dbReference type="InterPro" id="IPR008995">
    <property type="entry name" value="Mo/tungstate-bd_C_term_dom"/>
</dbReference>
<dbReference type="PROSITE" id="PS50893">
    <property type="entry name" value="ABC_TRANSPORTER_2"/>
    <property type="match status" value="1"/>
</dbReference>
<dbReference type="EMBL" id="JADING010000020">
    <property type="protein sequence ID" value="MBO8414016.1"/>
    <property type="molecule type" value="Genomic_DNA"/>
</dbReference>
<dbReference type="InterPro" id="IPR003439">
    <property type="entry name" value="ABC_transporter-like_ATP-bd"/>
</dbReference>
<name>A0A9D9D9N9_9BACL</name>
<keyword evidence="1" id="KW-0813">Transport</keyword>
<dbReference type="SMART" id="SM00382">
    <property type="entry name" value="AAA"/>
    <property type="match status" value="1"/>
</dbReference>
<dbReference type="Pfam" id="PF00005">
    <property type="entry name" value="ABC_tran"/>
    <property type="match status" value="1"/>
</dbReference>
<protein>
    <submittedName>
        <fullName evidence="8">ATP-binding cassette domain-containing protein</fullName>
    </submittedName>
</protein>
<evidence type="ECO:0000256" key="4">
    <source>
        <dbReference type="ARBA" id="ARBA00022840"/>
    </source>
</evidence>
<dbReference type="SUPFAM" id="SSF50331">
    <property type="entry name" value="MOP-like"/>
    <property type="match status" value="2"/>
</dbReference>
<dbReference type="InterPro" id="IPR017871">
    <property type="entry name" value="ABC_transporter-like_CS"/>
</dbReference>
<evidence type="ECO:0000259" key="7">
    <source>
        <dbReference type="PROSITE" id="PS50893"/>
    </source>
</evidence>
<keyword evidence="5" id="KW-1278">Translocase</keyword>
<dbReference type="Gene3D" id="2.40.50.100">
    <property type="match status" value="1"/>
</dbReference>
<dbReference type="GO" id="GO:0043190">
    <property type="term" value="C:ATP-binding cassette (ABC) transporter complex"/>
    <property type="evidence" value="ECO:0007669"/>
    <property type="project" value="InterPro"/>
</dbReference>
<sequence length="502" mass="56869">MDNYIIELKDVSKKFDDSDIYAVEHINLKIKKGEFVTLLGPSGCGKTTTLRMIAGFELPTSGQILLNGKDISLLPPYKRPINTVFQKYALFGHLNVFNNIAFGLKMKKIPYEKKNRKGETVTKMRHYTKQEISEMVKDALKIVDLEGFEKRDIQTLSGGQQQRIAIARSIVNKPEILLLDEPLGALDLKMRKEMQLELKAMHKKLGITFIYVTHDQEEALTMSDTVVVMNDGEIQQVGTPKGIYDEPKNAFVADFIGESNIYTGTMVANKTVRFLGKNFKCVDEGFELNEKVDVVVRPEDVILSEPDKGKCKGKIVSRIFKGMHYEYIIMVDRSELIAQSTLEFNQGLEVGIDVSPSNIQIMKKPFTSNYFDGYINKENKICFAGAEFDYDLTKLFVGYHYDNDGNLLDTKNQVADLEGRPIVVEIPFDGVSISDDSEASSLHGQIISMIYHGDHYQVIVRTPDEDDFILDEQDLWNENDNVSIIVDPQKIHVSLKQGEKHV</sequence>
<evidence type="ECO:0000256" key="5">
    <source>
        <dbReference type="ARBA" id="ARBA00022967"/>
    </source>
</evidence>
<dbReference type="PANTHER" id="PTHR42781">
    <property type="entry name" value="SPERMIDINE/PUTRESCINE IMPORT ATP-BINDING PROTEIN POTA"/>
    <property type="match status" value="1"/>
</dbReference>
<dbReference type="CDD" id="cd03300">
    <property type="entry name" value="ABC_PotA_N"/>
    <property type="match status" value="1"/>
</dbReference>
<organism evidence="8 9">
    <name type="scientific">Candidatus Scatoplasma merdavium</name>
    <dbReference type="NCBI Taxonomy" id="2840932"/>
    <lineage>
        <taxon>Bacteria</taxon>
        <taxon>Bacillati</taxon>
        <taxon>Bacillota</taxon>
        <taxon>Bacilli</taxon>
        <taxon>Bacillales</taxon>
        <taxon>Candidatus Scatoplasma</taxon>
    </lineage>
</organism>
<evidence type="ECO:0000256" key="6">
    <source>
        <dbReference type="ARBA" id="ARBA00023136"/>
    </source>
</evidence>
<evidence type="ECO:0000313" key="9">
    <source>
        <dbReference type="Proteomes" id="UP000823629"/>
    </source>
</evidence>
<dbReference type="InterPro" id="IPR050093">
    <property type="entry name" value="ABC_SmlMolc_Importer"/>
</dbReference>
<keyword evidence="3" id="KW-0547">Nucleotide-binding</keyword>
<reference evidence="8" key="2">
    <citation type="journal article" date="2021" name="PeerJ">
        <title>Extensive microbial diversity within the chicken gut microbiome revealed by metagenomics and culture.</title>
        <authorList>
            <person name="Gilroy R."/>
            <person name="Ravi A."/>
            <person name="Getino M."/>
            <person name="Pursley I."/>
            <person name="Horton D.L."/>
            <person name="Alikhan N.F."/>
            <person name="Baker D."/>
            <person name="Gharbi K."/>
            <person name="Hall N."/>
            <person name="Watson M."/>
            <person name="Adriaenssens E.M."/>
            <person name="Foster-Nyarko E."/>
            <person name="Jarju S."/>
            <person name="Secka A."/>
            <person name="Antonio M."/>
            <person name="Oren A."/>
            <person name="Chaudhuri R.R."/>
            <person name="La Ragione R."/>
            <person name="Hildebrand F."/>
            <person name="Pallen M.J."/>
        </authorList>
    </citation>
    <scope>NUCLEOTIDE SEQUENCE</scope>
    <source>
        <strain evidence="8">1748</strain>
    </source>
</reference>
<dbReference type="PANTHER" id="PTHR42781:SF4">
    <property type="entry name" value="SPERMIDINE_PUTRESCINE IMPORT ATP-BINDING PROTEIN POTA"/>
    <property type="match status" value="1"/>
</dbReference>
<evidence type="ECO:0000256" key="3">
    <source>
        <dbReference type="ARBA" id="ARBA00022741"/>
    </source>
</evidence>
<keyword evidence="4 8" id="KW-0067">ATP-binding</keyword>
<dbReference type="GO" id="GO:0015594">
    <property type="term" value="F:ABC-type putrescine transporter activity"/>
    <property type="evidence" value="ECO:0007669"/>
    <property type="project" value="InterPro"/>
</dbReference>
<dbReference type="GO" id="GO:0005524">
    <property type="term" value="F:ATP binding"/>
    <property type="evidence" value="ECO:0007669"/>
    <property type="project" value="UniProtKB-KW"/>
</dbReference>
<dbReference type="InterPro" id="IPR027417">
    <property type="entry name" value="P-loop_NTPase"/>
</dbReference>
<dbReference type="FunFam" id="3.40.50.300:FF:000042">
    <property type="entry name" value="Maltose/maltodextrin ABC transporter, ATP-binding protein"/>
    <property type="match status" value="1"/>
</dbReference>
<dbReference type="Gene3D" id="3.40.50.300">
    <property type="entry name" value="P-loop containing nucleotide triphosphate hydrolases"/>
    <property type="match status" value="1"/>
</dbReference>
<dbReference type="InterPro" id="IPR017879">
    <property type="entry name" value="PotA_ATP-bd"/>
</dbReference>
<dbReference type="PROSITE" id="PS00211">
    <property type="entry name" value="ABC_TRANSPORTER_1"/>
    <property type="match status" value="1"/>
</dbReference>
<dbReference type="GO" id="GO:0016887">
    <property type="term" value="F:ATP hydrolysis activity"/>
    <property type="evidence" value="ECO:0007669"/>
    <property type="project" value="InterPro"/>
</dbReference>
<evidence type="ECO:0000256" key="2">
    <source>
        <dbReference type="ARBA" id="ARBA00022475"/>
    </source>
</evidence>
<reference evidence="8" key="1">
    <citation type="submission" date="2020-10" db="EMBL/GenBank/DDBJ databases">
        <authorList>
            <person name="Gilroy R."/>
        </authorList>
    </citation>
    <scope>NUCLEOTIDE SEQUENCE</scope>
    <source>
        <strain evidence="8">1748</strain>
    </source>
</reference>
<proteinExistence type="predicted"/>